<evidence type="ECO:0000313" key="5">
    <source>
        <dbReference type="EMBL" id="GES05196.1"/>
    </source>
</evidence>
<dbReference type="PROSITE" id="PS50294">
    <property type="entry name" value="WD_REPEATS_REGION"/>
    <property type="match status" value="1"/>
</dbReference>
<dbReference type="RefSeq" id="WP_155341227.1">
    <property type="nucleotide sequence ID" value="NZ_BAAABN010000094.1"/>
</dbReference>
<feature type="signal peptide" evidence="4">
    <location>
        <begin position="1"/>
        <end position="24"/>
    </location>
</feature>
<keyword evidence="2" id="KW-0677">Repeat</keyword>
<dbReference type="Proteomes" id="UP000334990">
    <property type="component" value="Unassembled WGS sequence"/>
</dbReference>
<protein>
    <submittedName>
        <fullName evidence="5">Uncharacterized protein</fullName>
    </submittedName>
</protein>
<keyword evidence="4" id="KW-0732">Signal</keyword>
<dbReference type="InterPro" id="IPR019775">
    <property type="entry name" value="WD40_repeat_CS"/>
</dbReference>
<evidence type="ECO:0000313" key="6">
    <source>
        <dbReference type="Proteomes" id="UP000334990"/>
    </source>
</evidence>
<evidence type="ECO:0000256" key="3">
    <source>
        <dbReference type="PROSITE-ProRule" id="PRU00221"/>
    </source>
</evidence>
<dbReference type="SUPFAM" id="SSF50969">
    <property type="entry name" value="YVTN repeat-like/Quinoprotein amine dehydrogenase"/>
    <property type="match status" value="1"/>
</dbReference>
<dbReference type="Pfam" id="PF00400">
    <property type="entry name" value="WD40"/>
    <property type="match status" value="2"/>
</dbReference>
<dbReference type="PANTHER" id="PTHR22847">
    <property type="entry name" value="WD40 REPEAT PROTEIN"/>
    <property type="match status" value="1"/>
</dbReference>
<reference evidence="5 6" key="1">
    <citation type="submission" date="2019-10" db="EMBL/GenBank/DDBJ databases">
        <title>Whole genome shotgun sequence of Acrocarpospora corrugata NBRC 13972.</title>
        <authorList>
            <person name="Ichikawa N."/>
            <person name="Kimura A."/>
            <person name="Kitahashi Y."/>
            <person name="Komaki H."/>
            <person name="Oguchi A."/>
        </authorList>
    </citation>
    <scope>NUCLEOTIDE SEQUENCE [LARGE SCALE GENOMIC DNA]</scope>
    <source>
        <strain evidence="5 6">NBRC 13972</strain>
    </source>
</reference>
<dbReference type="InterPro" id="IPR001680">
    <property type="entry name" value="WD40_rpt"/>
</dbReference>
<dbReference type="InterPro" id="IPR011044">
    <property type="entry name" value="Quino_amine_DH_bsu"/>
</dbReference>
<dbReference type="InterPro" id="IPR015943">
    <property type="entry name" value="WD40/YVTN_repeat-like_dom_sf"/>
</dbReference>
<feature type="repeat" description="WD" evidence="3">
    <location>
        <begin position="550"/>
        <end position="593"/>
    </location>
</feature>
<evidence type="ECO:0000256" key="4">
    <source>
        <dbReference type="SAM" id="SignalP"/>
    </source>
</evidence>
<sequence>MRRWLVAVCLLVVAVIPRGSSGTASGAASGAGLPRWPYPETLCDQRPGTPAPAAFGPAATFGGDEHTNITAVAFGRLGGRAVAVSTGQEGTMRVWALPGLTPIGEPARSREIVPGDGLTVEVPPAPANPGNTLVSTARMNGRMVRVTVGDEMRVVAVATGRQVGRVMHLGEDNSVGALVLFTLGGRLTAAVNDNGGDENDPGLDQVTLWDLATGKETGTIGGDFSTVRKATINGRTVLLTVNRGAVEYELGTAFPPVGTVSLWDPATRTEIGRLGGNPPPQEPEGGYTRSIYDRVHLVVGELDGRPVALTGGGDNALRLWDLTTETLLAATTPNGHIDEVESFSVAELDGRRVVVSGGADGTVMVWDLVTRQRVGSPLTSPAGVKQPLFTEVPGLRPFLATWDGTQRFWWLNPGGTVEPAFDGLGAGWVISFHGRAAHLGEEAGRVRLRDLNTGAPIGSPVPVTGEQPIGRVLLTQVAGRDVVIDVRNRLRMWDLQTGRRLGTILDVRSLGSRDARPAVAQARCTTLVLSGMGAAVRVWDLGTGRELFQLTGHSELISHIRTGLIGDRPIAVTSSADGTARIWNLTDGRQLGPPITIGRRYGVIQLTHLNGHTLLIMAGRDERVRLWDLGGR</sequence>
<dbReference type="PROSITE" id="PS50082">
    <property type="entry name" value="WD_REPEATS_2"/>
    <property type="match status" value="3"/>
</dbReference>
<organism evidence="5 6">
    <name type="scientific">Acrocarpospora corrugata</name>
    <dbReference type="NCBI Taxonomy" id="35763"/>
    <lineage>
        <taxon>Bacteria</taxon>
        <taxon>Bacillati</taxon>
        <taxon>Actinomycetota</taxon>
        <taxon>Actinomycetes</taxon>
        <taxon>Streptosporangiales</taxon>
        <taxon>Streptosporangiaceae</taxon>
        <taxon>Acrocarpospora</taxon>
    </lineage>
</organism>
<dbReference type="Gene3D" id="2.130.10.10">
    <property type="entry name" value="YVTN repeat-like/Quinoprotein amine dehydrogenase"/>
    <property type="match status" value="3"/>
</dbReference>
<dbReference type="PROSITE" id="PS00678">
    <property type="entry name" value="WD_REPEATS_1"/>
    <property type="match status" value="3"/>
</dbReference>
<gene>
    <name evidence="5" type="ORF">Acor_72640</name>
</gene>
<accession>A0A5M3W8N9</accession>
<feature type="repeat" description="WD" evidence="3">
    <location>
        <begin position="333"/>
        <end position="376"/>
    </location>
</feature>
<keyword evidence="6" id="KW-1185">Reference proteome</keyword>
<dbReference type="InterPro" id="IPR036322">
    <property type="entry name" value="WD40_repeat_dom_sf"/>
</dbReference>
<dbReference type="PRINTS" id="PR00320">
    <property type="entry name" value="GPROTEINBRPT"/>
</dbReference>
<proteinExistence type="predicted"/>
<dbReference type="SMART" id="SM00320">
    <property type="entry name" value="WD40"/>
    <property type="match status" value="5"/>
</dbReference>
<keyword evidence="1 3" id="KW-0853">WD repeat</keyword>
<dbReference type="EMBL" id="BLAD01000095">
    <property type="protein sequence ID" value="GES05196.1"/>
    <property type="molecule type" value="Genomic_DNA"/>
</dbReference>
<dbReference type="AlphaFoldDB" id="A0A5M3W8N9"/>
<feature type="chain" id="PRO_5039488564" evidence="4">
    <location>
        <begin position="25"/>
        <end position="632"/>
    </location>
</feature>
<dbReference type="SUPFAM" id="SSF50978">
    <property type="entry name" value="WD40 repeat-like"/>
    <property type="match status" value="1"/>
</dbReference>
<evidence type="ECO:0000256" key="2">
    <source>
        <dbReference type="ARBA" id="ARBA00022737"/>
    </source>
</evidence>
<comment type="caution">
    <text evidence="5">The sequence shown here is derived from an EMBL/GenBank/DDBJ whole genome shotgun (WGS) entry which is preliminary data.</text>
</comment>
<dbReference type="OrthoDB" id="218695at2"/>
<dbReference type="PANTHER" id="PTHR22847:SF637">
    <property type="entry name" value="WD REPEAT DOMAIN 5B"/>
    <property type="match status" value="1"/>
</dbReference>
<feature type="repeat" description="WD" evidence="3">
    <location>
        <begin position="309"/>
        <end position="330"/>
    </location>
</feature>
<evidence type="ECO:0000256" key="1">
    <source>
        <dbReference type="ARBA" id="ARBA00022574"/>
    </source>
</evidence>
<dbReference type="InterPro" id="IPR020472">
    <property type="entry name" value="WD40_PAC1"/>
</dbReference>
<name>A0A5M3W8N9_9ACTN</name>